<name>A0AAV7RLF0_PLEWA</name>
<dbReference type="EMBL" id="JANPWB010000009">
    <property type="protein sequence ID" value="KAJ1151683.1"/>
    <property type="molecule type" value="Genomic_DNA"/>
</dbReference>
<protein>
    <submittedName>
        <fullName evidence="1">Uncharacterized protein</fullName>
    </submittedName>
</protein>
<keyword evidence="2" id="KW-1185">Reference proteome</keyword>
<sequence length="115" mass="13265">MTSGYNVLGLREYIGSSLCLCQLLSLGERQQGLMVAGARPRTAGRDAGRSRPPRQWPLKVKRLRKTTLEQQWALVPAPSGRWEACRRTTAVRTQGDRSGICTHKDRYWWKWLRLR</sequence>
<proteinExistence type="predicted"/>
<reference evidence="1" key="1">
    <citation type="journal article" date="2022" name="bioRxiv">
        <title>Sequencing and chromosome-scale assembly of the giantPleurodeles waltlgenome.</title>
        <authorList>
            <person name="Brown T."/>
            <person name="Elewa A."/>
            <person name="Iarovenko S."/>
            <person name="Subramanian E."/>
            <person name="Araus A.J."/>
            <person name="Petzold A."/>
            <person name="Susuki M."/>
            <person name="Suzuki K.-i.T."/>
            <person name="Hayashi T."/>
            <person name="Toyoda A."/>
            <person name="Oliveira C."/>
            <person name="Osipova E."/>
            <person name="Leigh N.D."/>
            <person name="Simon A."/>
            <person name="Yun M.H."/>
        </authorList>
    </citation>
    <scope>NUCLEOTIDE SEQUENCE</scope>
    <source>
        <strain evidence="1">20211129_DDA</strain>
        <tissue evidence="1">Liver</tissue>
    </source>
</reference>
<accession>A0AAV7RLF0</accession>
<evidence type="ECO:0000313" key="2">
    <source>
        <dbReference type="Proteomes" id="UP001066276"/>
    </source>
</evidence>
<organism evidence="1 2">
    <name type="scientific">Pleurodeles waltl</name>
    <name type="common">Iberian ribbed newt</name>
    <dbReference type="NCBI Taxonomy" id="8319"/>
    <lineage>
        <taxon>Eukaryota</taxon>
        <taxon>Metazoa</taxon>
        <taxon>Chordata</taxon>
        <taxon>Craniata</taxon>
        <taxon>Vertebrata</taxon>
        <taxon>Euteleostomi</taxon>
        <taxon>Amphibia</taxon>
        <taxon>Batrachia</taxon>
        <taxon>Caudata</taxon>
        <taxon>Salamandroidea</taxon>
        <taxon>Salamandridae</taxon>
        <taxon>Pleurodelinae</taxon>
        <taxon>Pleurodeles</taxon>
    </lineage>
</organism>
<gene>
    <name evidence="1" type="ORF">NDU88_004463</name>
</gene>
<evidence type="ECO:0000313" key="1">
    <source>
        <dbReference type="EMBL" id="KAJ1151683.1"/>
    </source>
</evidence>
<dbReference type="Proteomes" id="UP001066276">
    <property type="component" value="Chromosome 5"/>
</dbReference>
<dbReference type="AlphaFoldDB" id="A0AAV7RLF0"/>
<comment type="caution">
    <text evidence="1">The sequence shown here is derived from an EMBL/GenBank/DDBJ whole genome shotgun (WGS) entry which is preliminary data.</text>
</comment>